<dbReference type="PROSITE" id="PS50887">
    <property type="entry name" value="GGDEF"/>
    <property type="match status" value="1"/>
</dbReference>
<dbReference type="InterPro" id="IPR000160">
    <property type="entry name" value="GGDEF_dom"/>
</dbReference>
<dbReference type="FunFam" id="3.30.70.270:FF:000001">
    <property type="entry name" value="Diguanylate cyclase domain protein"/>
    <property type="match status" value="1"/>
</dbReference>
<feature type="domain" description="CBS" evidence="4">
    <location>
        <begin position="213"/>
        <end position="269"/>
    </location>
</feature>
<feature type="domain" description="GGDEF" evidence="3">
    <location>
        <begin position="327"/>
        <end position="454"/>
    </location>
</feature>
<sequence length="454" mass="50754">MNANTKLTMPKTTTFFPKAGEITHHDVVLALGAATIDEAVALMEANNLSDVIYSVGQAHAIFTVEALMIYRHQGRNMSASLSDLTHHQLIYVNEDDNILNLLSIFEDDRCRYLGVKNAAGDLGGIISYTDVLASVDPVVMMEHKTLADVLGTSRVEMVNASTKTQAVLEQLIYAEDAMLIVENRKLIGIVTAKDVIKMICDCVDMSLPIRNYMTQHVKTINQRATIKAAIEHLKVNHFKRAIVVDDHNDVVGRITQRELIGITYGRWAELMKLHAHELGELVQVLESKNIQLQEESVTDPLTGAGNRRLFNQVTEAEIGRFYRHQMATFSVLMLDIDFFKKINDVFGHPFGDEVLKTLSNRVKRRLRTSDVFARWGGEEFVVLLPTADINAASVLAERIRAEIADSPVFEHQVTVSIGVAEYQRGESQEALLQRVDIALYEAKNSGRNKVVKAE</sequence>
<dbReference type="CDD" id="cd02205">
    <property type="entry name" value="CBS_pair_SF"/>
    <property type="match status" value="3"/>
</dbReference>
<dbReference type="KEGG" id="gca:Galf_0084"/>
<proteinExistence type="predicted"/>
<dbReference type="EMBL" id="CP002159">
    <property type="protein sequence ID" value="ADL54129.1"/>
    <property type="molecule type" value="Genomic_DNA"/>
</dbReference>
<dbReference type="PROSITE" id="PS51371">
    <property type="entry name" value="CBS"/>
    <property type="match status" value="1"/>
</dbReference>
<dbReference type="PANTHER" id="PTHR45138">
    <property type="entry name" value="REGULATORY COMPONENTS OF SENSORY TRANSDUCTION SYSTEM"/>
    <property type="match status" value="1"/>
</dbReference>
<dbReference type="STRING" id="395494.Galf_0084"/>
<dbReference type="SMART" id="SM00116">
    <property type="entry name" value="CBS"/>
    <property type="match status" value="3"/>
</dbReference>
<accession>D9SI72</accession>
<dbReference type="Pfam" id="PF00990">
    <property type="entry name" value="GGDEF"/>
    <property type="match status" value="1"/>
</dbReference>
<dbReference type="eggNOG" id="COG3706">
    <property type="taxonomic scope" value="Bacteria"/>
</dbReference>
<dbReference type="CDD" id="cd01949">
    <property type="entry name" value="GGDEF"/>
    <property type="match status" value="1"/>
</dbReference>
<dbReference type="AlphaFoldDB" id="D9SI72"/>
<dbReference type="RefSeq" id="WP_013292072.1">
    <property type="nucleotide sequence ID" value="NC_014394.1"/>
</dbReference>
<dbReference type="Proteomes" id="UP000001235">
    <property type="component" value="Chromosome"/>
</dbReference>
<gene>
    <name evidence="5" type="ordered locus">Galf_0084</name>
</gene>
<dbReference type="NCBIfam" id="TIGR00254">
    <property type="entry name" value="GGDEF"/>
    <property type="match status" value="1"/>
</dbReference>
<organism evidence="5 6">
    <name type="scientific">Gallionella capsiferriformans (strain ES-2)</name>
    <name type="common">Gallionella ferruginea capsiferriformans (strain ES-2)</name>
    <dbReference type="NCBI Taxonomy" id="395494"/>
    <lineage>
        <taxon>Bacteria</taxon>
        <taxon>Pseudomonadati</taxon>
        <taxon>Pseudomonadota</taxon>
        <taxon>Betaproteobacteria</taxon>
        <taxon>Nitrosomonadales</taxon>
        <taxon>Gallionellaceae</taxon>
        <taxon>Gallionella</taxon>
    </lineage>
</organism>
<evidence type="ECO:0000256" key="1">
    <source>
        <dbReference type="ARBA" id="ARBA00012528"/>
    </source>
</evidence>
<dbReference type="eggNOG" id="COG2524">
    <property type="taxonomic scope" value="Bacteria"/>
</dbReference>
<dbReference type="InterPro" id="IPR000644">
    <property type="entry name" value="CBS_dom"/>
</dbReference>
<name>D9SI72_GALCS</name>
<dbReference type="GO" id="GO:0005886">
    <property type="term" value="C:plasma membrane"/>
    <property type="evidence" value="ECO:0007669"/>
    <property type="project" value="TreeGrafter"/>
</dbReference>
<dbReference type="EC" id="2.7.7.65" evidence="1"/>
<keyword evidence="2" id="KW-0129">CBS domain</keyword>
<dbReference type="InterPro" id="IPR050469">
    <property type="entry name" value="Diguanylate_Cyclase"/>
</dbReference>
<evidence type="ECO:0000313" key="5">
    <source>
        <dbReference type="EMBL" id="ADL54129.1"/>
    </source>
</evidence>
<dbReference type="HOGENOM" id="CLU_000445_11_28_4"/>
<dbReference type="Gene3D" id="3.30.70.270">
    <property type="match status" value="1"/>
</dbReference>
<dbReference type="InterPro" id="IPR029787">
    <property type="entry name" value="Nucleotide_cyclase"/>
</dbReference>
<keyword evidence="6" id="KW-1185">Reference proteome</keyword>
<dbReference type="GO" id="GO:0052621">
    <property type="term" value="F:diguanylate cyclase activity"/>
    <property type="evidence" value="ECO:0007669"/>
    <property type="project" value="UniProtKB-EC"/>
</dbReference>
<dbReference type="SUPFAM" id="SSF55073">
    <property type="entry name" value="Nucleotide cyclase"/>
    <property type="match status" value="1"/>
</dbReference>
<dbReference type="PANTHER" id="PTHR45138:SF26">
    <property type="entry name" value="DIGUANYLATE CYCLASE"/>
    <property type="match status" value="1"/>
</dbReference>
<evidence type="ECO:0000256" key="2">
    <source>
        <dbReference type="PROSITE-ProRule" id="PRU00703"/>
    </source>
</evidence>
<dbReference type="SUPFAM" id="SSF54631">
    <property type="entry name" value="CBS-domain pair"/>
    <property type="match status" value="2"/>
</dbReference>
<reference evidence="5 6" key="1">
    <citation type="submission" date="2010-08" db="EMBL/GenBank/DDBJ databases">
        <title>Complete sequence of Gallionella capsiferriformans ES-2.</title>
        <authorList>
            <consortium name="US DOE Joint Genome Institute"/>
            <person name="Lucas S."/>
            <person name="Copeland A."/>
            <person name="Lapidus A."/>
            <person name="Cheng J.-F."/>
            <person name="Bruce D."/>
            <person name="Goodwin L."/>
            <person name="Pitluck S."/>
            <person name="Chertkov O."/>
            <person name="Davenport K.W."/>
            <person name="Detter J.C."/>
            <person name="Han C."/>
            <person name="Tapia R."/>
            <person name="Land M."/>
            <person name="Hauser L."/>
            <person name="Chang Y.-J."/>
            <person name="Jeffries C."/>
            <person name="Kyrpides N."/>
            <person name="Ivanova N."/>
            <person name="Mikhailova N."/>
            <person name="Shelobolina E.S."/>
            <person name="Picardal F."/>
            <person name="Roden E."/>
            <person name="Emerson D."/>
            <person name="Woyke T."/>
        </authorList>
    </citation>
    <scope>NUCLEOTIDE SEQUENCE [LARGE SCALE GENOMIC DNA]</scope>
    <source>
        <strain evidence="5 6">ES-2</strain>
    </source>
</reference>
<dbReference type="GO" id="GO:0043709">
    <property type="term" value="P:cell adhesion involved in single-species biofilm formation"/>
    <property type="evidence" value="ECO:0007669"/>
    <property type="project" value="TreeGrafter"/>
</dbReference>
<dbReference type="InterPro" id="IPR046342">
    <property type="entry name" value="CBS_dom_sf"/>
</dbReference>
<dbReference type="Pfam" id="PF00571">
    <property type="entry name" value="CBS"/>
    <property type="match status" value="2"/>
</dbReference>
<dbReference type="Gene3D" id="3.10.580.10">
    <property type="entry name" value="CBS-domain"/>
    <property type="match status" value="2"/>
</dbReference>
<dbReference type="InterPro" id="IPR043128">
    <property type="entry name" value="Rev_trsase/Diguanyl_cyclase"/>
</dbReference>
<protein>
    <recommendedName>
        <fullName evidence="1">diguanylate cyclase</fullName>
        <ecNumber evidence="1">2.7.7.65</ecNumber>
    </recommendedName>
</protein>
<dbReference type="SMART" id="SM00267">
    <property type="entry name" value="GGDEF"/>
    <property type="match status" value="1"/>
</dbReference>
<evidence type="ECO:0000259" key="3">
    <source>
        <dbReference type="PROSITE" id="PS50887"/>
    </source>
</evidence>
<evidence type="ECO:0000259" key="4">
    <source>
        <dbReference type="PROSITE" id="PS51371"/>
    </source>
</evidence>
<evidence type="ECO:0000313" key="6">
    <source>
        <dbReference type="Proteomes" id="UP000001235"/>
    </source>
</evidence>
<dbReference type="GO" id="GO:1902201">
    <property type="term" value="P:negative regulation of bacterial-type flagellum-dependent cell motility"/>
    <property type="evidence" value="ECO:0007669"/>
    <property type="project" value="TreeGrafter"/>
</dbReference>
<dbReference type="eggNOG" id="COG0517">
    <property type="taxonomic scope" value="Bacteria"/>
</dbReference>